<dbReference type="STRING" id="35608.A0A2U1Q8F3"/>
<proteinExistence type="predicted"/>
<sequence length="399" mass="44880">MTKAKAKLRIAANYKENKRKNFVTEELETRLDTEKGPLFLYLDPVTLIYLRPCLLAPMFTSIFTVIGLGNTMGSYYLDEEYDDVLALHQLIGEQVRPLPLDCDWEEILEPYKAHIFPALETYFNLAPWLNDDRRVTVGENVYTVGERRCPNFEVIDATYGTGATGLEVIGQFCKKLRILKTSELVFHVGLIVVAQGCVVLNCLHVRLTTITNEAIKKLERLGIHLCPGGLTDVGLGISGRESDLGLAELSKGCPKYRKLKIKGCPSKQVYLGLIVFNIHLLSIESLDFSYVNFEEINDKDLILLAKDSSQSLVSLKFTIVEAIDLLRELLNYKMYFVSLDVDCPCFLIQRCPNFEVIDATYGIGATGLQVIGQFCKKLRILKTCELVSHMGLIAVTRMC</sequence>
<dbReference type="AlphaFoldDB" id="A0A2U1Q8F3"/>
<evidence type="ECO:0000313" key="3">
    <source>
        <dbReference type="Proteomes" id="UP000245207"/>
    </source>
</evidence>
<keyword evidence="1" id="KW-0472">Membrane</keyword>
<dbReference type="Gene3D" id="3.80.10.10">
    <property type="entry name" value="Ribonuclease Inhibitor"/>
    <property type="match status" value="2"/>
</dbReference>
<feature type="transmembrane region" description="Helical" evidence="1">
    <location>
        <begin position="48"/>
        <end position="68"/>
    </location>
</feature>
<dbReference type="EMBL" id="PKPP01000323">
    <property type="protein sequence ID" value="PWA94290.1"/>
    <property type="molecule type" value="Genomic_DNA"/>
</dbReference>
<organism evidence="2 3">
    <name type="scientific">Artemisia annua</name>
    <name type="common">Sweet wormwood</name>
    <dbReference type="NCBI Taxonomy" id="35608"/>
    <lineage>
        <taxon>Eukaryota</taxon>
        <taxon>Viridiplantae</taxon>
        <taxon>Streptophyta</taxon>
        <taxon>Embryophyta</taxon>
        <taxon>Tracheophyta</taxon>
        <taxon>Spermatophyta</taxon>
        <taxon>Magnoliopsida</taxon>
        <taxon>eudicotyledons</taxon>
        <taxon>Gunneridae</taxon>
        <taxon>Pentapetalae</taxon>
        <taxon>asterids</taxon>
        <taxon>campanulids</taxon>
        <taxon>Asterales</taxon>
        <taxon>Asteraceae</taxon>
        <taxon>Asteroideae</taxon>
        <taxon>Anthemideae</taxon>
        <taxon>Artemisiinae</taxon>
        <taxon>Artemisia</taxon>
    </lineage>
</organism>
<comment type="caution">
    <text evidence="2">The sequence shown here is derived from an EMBL/GenBank/DDBJ whole genome shotgun (WGS) entry which is preliminary data.</text>
</comment>
<evidence type="ECO:0000256" key="1">
    <source>
        <dbReference type="SAM" id="Phobius"/>
    </source>
</evidence>
<reference evidence="2 3" key="1">
    <citation type="journal article" date="2018" name="Mol. Plant">
        <title>The genome of Artemisia annua provides insight into the evolution of Asteraceae family and artemisinin biosynthesis.</title>
        <authorList>
            <person name="Shen Q."/>
            <person name="Zhang L."/>
            <person name="Liao Z."/>
            <person name="Wang S."/>
            <person name="Yan T."/>
            <person name="Shi P."/>
            <person name="Liu M."/>
            <person name="Fu X."/>
            <person name="Pan Q."/>
            <person name="Wang Y."/>
            <person name="Lv Z."/>
            <person name="Lu X."/>
            <person name="Zhang F."/>
            <person name="Jiang W."/>
            <person name="Ma Y."/>
            <person name="Chen M."/>
            <person name="Hao X."/>
            <person name="Li L."/>
            <person name="Tang Y."/>
            <person name="Lv G."/>
            <person name="Zhou Y."/>
            <person name="Sun X."/>
            <person name="Brodelius P.E."/>
            <person name="Rose J.K.C."/>
            <person name="Tang K."/>
        </authorList>
    </citation>
    <scope>NUCLEOTIDE SEQUENCE [LARGE SCALE GENOMIC DNA]</scope>
    <source>
        <strain evidence="3">cv. Huhao1</strain>
        <tissue evidence="2">Leaf</tissue>
    </source>
</reference>
<keyword evidence="1" id="KW-1133">Transmembrane helix</keyword>
<dbReference type="PANTHER" id="PTHR13318">
    <property type="entry name" value="PARTNER OF PAIRED, ISOFORM B-RELATED"/>
    <property type="match status" value="1"/>
</dbReference>
<dbReference type="SUPFAM" id="SSF52047">
    <property type="entry name" value="RNI-like"/>
    <property type="match status" value="1"/>
</dbReference>
<name>A0A2U1Q8F3_ARTAN</name>
<dbReference type="GO" id="GO:0019005">
    <property type="term" value="C:SCF ubiquitin ligase complex"/>
    <property type="evidence" value="ECO:0007669"/>
    <property type="project" value="TreeGrafter"/>
</dbReference>
<dbReference type="GO" id="GO:0031146">
    <property type="term" value="P:SCF-dependent proteasomal ubiquitin-dependent protein catabolic process"/>
    <property type="evidence" value="ECO:0007669"/>
    <property type="project" value="TreeGrafter"/>
</dbReference>
<dbReference type="InterPro" id="IPR032675">
    <property type="entry name" value="LRR_dom_sf"/>
</dbReference>
<keyword evidence="3" id="KW-1185">Reference proteome</keyword>
<gene>
    <name evidence="2" type="ORF">CTI12_AA052210</name>
</gene>
<accession>A0A2U1Q8F3</accession>
<protein>
    <submittedName>
        <fullName evidence="2">Leucine-rich repeat, cysteine-containing subtype</fullName>
    </submittedName>
</protein>
<dbReference type="OrthoDB" id="550575at2759"/>
<dbReference type="Proteomes" id="UP000245207">
    <property type="component" value="Unassembled WGS sequence"/>
</dbReference>
<keyword evidence="1" id="KW-0812">Transmembrane</keyword>
<dbReference type="PANTHER" id="PTHR13318:SF190">
    <property type="entry name" value="PARTNER OF PAIRED, ISOFORM B"/>
    <property type="match status" value="1"/>
</dbReference>
<evidence type="ECO:0000313" key="2">
    <source>
        <dbReference type="EMBL" id="PWA94290.1"/>
    </source>
</evidence>